<evidence type="ECO:0000256" key="4">
    <source>
        <dbReference type="ARBA" id="ARBA00022729"/>
    </source>
</evidence>
<dbReference type="NCBIfam" id="TIGR01167">
    <property type="entry name" value="LPXTG_anchor"/>
    <property type="match status" value="1"/>
</dbReference>
<organism evidence="9 10">
    <name type="scientific">Macrococcus hajekii</name>
    <dbReference type="NCBI Taxonomy" id="198482"/>
    <lineage>
        <taxon>Bacteria</taxon>
        <taxon>Bacillati</taxon>
        <taxon>Bacillota</taxon>
        <taxon>Bacilli</taxon>
        <taxon>Bacillales</taxon>
        <taxon>Staphylococcaceae</taxon>
        <taxon>Macrococcus</taxon>
    </lineage>
</organism>
<keyword evidence="4 7" id="KW-0732">Signal</keyword>
<evidence type="ECO:0000256" key="5">
    <source>
        <dbReference type="ARBA" id="ARBA00023088"/>
    </source>
</evidence>
<protein>
    <submittedName>
        <fullName evidence="9">Isopeptide-forming domain-containing fimbrial protein</fullName>
    </submittedName>
</protein>
<name>A0A4R6BJH6_9STAP</name>
<keyword evidence="6" id="KW-0472">Membrane</keyword>
<sequence>MSKFTKYFSLFLILSLLISLFSPFTAHAASPSTNVTIHKITGDTARTATYDELTNTTPPAGDPISNISFTYWKVTEDQFNTMIANSGSYETAAQVSAYVGSAATGTTGNTAADGTVQVAGLAEGYYWFIENPSTAVATSAAVPFGLALPITNQAGTGYITDLHVYPKNTLEEVPTIDKDIATDNNKLSTFDIGQSFNWIIQPTTPKGIDEYANYTVTDTLNAVIDFDNTKQITATIGGTTLTAGTDFNATYDAGTRLVTVKFTSTGLKNIAAAGPDAQLNILVPTVINNQAVMGQKIPNTATLTYDNNHGLVGSATVADADIPAVQTGGKKFVKTDGTTNLSGAQFVVKKGDQYLIQDPATLVVTWGTRDAATVFTSDTSGNFEVKGLAFGDYQLEEIQAPTGYTIPTNPLTGFTVNENSYTLDSLQILNKKSILPNTGGMGTILFTVVGLMLMTLAIILYRRKKQA</sequence>
<dbReference type="EMBL" id="SCWE01000002">
    <property type="protein sequence ID" value="TDM01807.1"/>
    <property type="molecule type" value="Genomic_DNA"/>
</dbReference>
<keyword evidence="10" id="KW-1185">Reference proteome</keyword>
<dbReference type="PROSITE" id="PS50847">
    <property type="entry name" value="GRAM_POS_ANCHORING"/>
    <property type="match status" value="1"/>
</dbReference>
<dbReference type="Pfam" id="PF17802">
    <property type="entry name" value="SpaA"/>
    <property type="match status" value="1"/>
</dbReference>
<feature type="chain" id="PRO_5020823864" evidence="7">
    <location>
        <begin position="29"/>
        <end position="467"/>
    </location>
</feature>
<gene>
    <name evidence="9" type="ORF">ERX37_06255</name>
</gene>
<comment type="subcellular location">
    <subcellularLocation>
        <location evidence="1">Secreted</location>
        <location evidence="1">Cell wall</location>
        <topology evidence="1">Peptidoglycan-anchor</topology>
    </subcellularLocation>
</comment>
<dbReference type="Gene3D" id="2.60.40.740">
    <property type="match status" value="1"/>
</dbReference>
<evidence type="ECO:0000256" key="2">
    <source>
        <dbReference type="ARBA" id="ARBA00022512"/>
    </source>
</evidence>
<dbReference type="Pfam" id="PF16555">
    <property type="entry name" value="GramPos_pilinD1"/>
    <property type="match status" value="1"/>
</dbReference>
<evidence type="ECO:0000256" key="7">
    <source>
        <dbReference type="SAM" id="SignalP"/>
    </source>
</evidence>
<dbReference type="InterPro" id="IPR032364">
    <property type="entry name" value="GramPos_pilinD1_N"/>
</dbReference>
<reference evidence="9 10" key="1">
    <citation type="submission" date="2019-01" db="EMBL/GenBank/DDBJ databases">
        <title>Draft genome sequences of the type strains of six Macrococcus species.</title>
        <authorList>
            <person name="Mazhar S."/>
            <person name="Altermann E."/>
            <person name="Hill C."/>
            <person name="Mcauliffe O."/>
        </authorList>
    </citation>
    <scope>NUCLEOTIDE SEQUENCE [LARGE SCALE GENOMIC DNA]</scope>
    <source>
        <strain evidence="9 10">CCM4809</strain>
    </source>
</reference>
<dbReference type="AlphaFoldDB" id="A0A4R6BJH6"/>
<evidence type="ECO:0000256" key="1">
    <source>
        <dbReference type="ARBA" id="ARBA00004168"/>
    </source>
</evidence>
<proteinExistence type="predicted"/>
<dbReference type="Pfam" id="PF00746">
    <property type="entry name" value="Gram_pos_anchor"/>
    <property type="match status" value="1"/>
</dbReference>
<feature type="transmembrane region" description="Helical" evidence="6">
    <location>
        <begin position="440"/>
        <end position="461"/>
    </location>
</feature>
<feature type="domain" description="Gram-positive cocci surface proteins LPxTG" evidence="8">
    <location>
        <begin position="435"/>
        <end position="467"/>
    </location>
</feature>
<dbReference type="Proteomes" id="UP000295328">
    <property type="component" value="Unassembled WGS sequence"/>
</dbReference>
<keyword evidence="5" id="KW-0572">Peptidoglycan-anchor</keyword>
<dbReference type="InterPro" id="IPR019931">
    <property type="entry name" value="LPXTG_anchor"/>
</dbReference>
<keyword evidence="6" id="KW-1133">Transmembrane helix</keyword>
<evidence type="ECO:0000313" key="10">
    <source>
        <dbReference type="Proteomes" id="UP000295328"/>
    </source>
</evidence>
<dbReference type="InterPro" id="IPR041033">
    <property type="entry name" value="SpaA_PFL_dom_1"/>
</dbReference>
<dbReference type="Gene3D" id="2.60.40.10">
    <property type="entry name" value="Immunoglobulins"/>
    <property type="match status" value="2"/>
</dbReference>
<evidence type="ECO:0000313" key="9">
    <source>
        <dbReference type="EMBL" id="TDM01807.1"/>
    </source>
</evidence>
<dbReference type="RefSeq" id="WP_133429827.1">
    <property type="nucleotide sequence ID" value="NZ_BMCC01000003.1"/>
</dbReference>
<keyword evidence="2" id="KW-0134">Cell wall</keyword>
<dbReference type="NCBIfam" id="TIGR04226">
    <property type="entry name" value="RrgB_K2N_iso_D2"/>
    <property type="match status" value="1"/>
</dbReference>
<dbReference type="InterPro" id="IPR048052">
    <property type="entry name" value="FM1-like"/>
</dbReference>
<accession>A0A4R6BJH6</accession>
<dbReference type="InterPro" id="IPR026466">
    <property type="entry name" value="Fim_isopep_form_D2_dom"/>
</dbReference>
<feature type="signal peptide" evidence="7">
    <location>
        <begin position="1"/>
        <end position="28"/>
    </location>
</feature>
<comment type="caution">
    <text evidence="9">The sequence shown here is derived from an EMBL/GenBank/DDBJ whole genome shotgun (WGS) entry which is preliminary data.</text>
</comment>
<dbReference type="InterPro" id="IPR013783">
    <property type="entry name" value="Ig-like_fold"/>
</dbReference>
<evidence type="ECO:0000256" key="3">
    <source>
        <dbReference type="ARBA" id="ARBA00022525"/>
    </source>
</evidence>
<keyword evidence="3" id="KW-0964">Secreted</keyword>
<evidence type="ECO:0000259" key="8">
    <source>
        <dbReference type="PROSITE" id="PS50847"/>
    </source>
</evidence>
<dbReference type="NCBIfam" id="NF033902">
    <property type="entry name" value="iso_D2_wall_anc"/>
    <property type="match status" value="1"/>
</dbReference>
<evidence type="ECO:0000256" key="6">
    <source>
        <dbReference type="SAM" id="Phobius"/>
    </source>
</evidence>
<dbReference type="OrthoDB" id="2056845at2"/>
<keyword evidence="6" id="KW-0812">Transmembrane</keyword>